<dbReference type="Pfam" id="PF25117">
    <property type="entry name" value="Agd3_C"/>
    <property type="match status" value="1"/>
</dbReference>
<dbReference type="InterPro" id="IPR056825">
    <property type="entry name" value="Agd3_C"/>
</dbReference>
<dbReference type="OrthoDB" id="5151256at2759"/>
<comment type="caution">
    <text evidence="5">The sequence shown here is derived from an EMBL/GenBank/DDBJ whole genome shotgun (WGS) entry which is preliminary data.</text>
</comment>
<dbReference type="AlphaFoldDB" id="A0A1Y2DM38"/>
<gene>
    <name evidence="5" type="ORF">LY90DRAFT_701292</name>
</gene>
<dbReference type="STRING" id="1754190.A0A1Y2DM38"/>
<dbReference type="Pfam" id="PF25116">
    <property type="entry name" value="CBM87_Agd3"/>
    <property type="match status" value="1"/>
</dbReference>
<organism evidence="5 6">
    <name type="scientific">Neocallimastix californiae</name>
    <dbReference type="NCBI Taxonomy" id="1754190"/>
    <lineage>
        <taxon>Eukaryota</taxon>
        <taxon>Fungi</taxon>
        <taxon>Fungi incertae sedis</taxon>
        <taxon>Chytridiomycota</taxon>
        <taxon>Chytridiomycota incertae sedis</taxon>
        <taxon>Neocallimastigomycetes</taxon>
        <taxon>Neocallimastigales</taxon>
        <taxon>Neocallimastigaceae</taxon>
        <taxon>Neocallimastix</taxon>
    </lineage>
</organism>
<feature type="domain" description="Agd3 CBM87" evidence="3">
    <location>
        <begin position="31"/>
        <end position="234"/>
    </location>
</feature>
<feature type="domain" description="Agd3 C-terminal" evidence="4">
    <location>
        <begin position="632"/>
        <end position="688"/>
    </location>
</feature>
<feature type="compositionally biased region" description="Basic and acidic residues" evidence="1">
    <location>
        <begin position="781"/>
        <end position="795"/>
    </location>
</feature>
<feature type="compositionally biased region" description="Acidic residues" evidence="1">
    <location>
        <begin position="888"/>
        <end position="899"/>
    </location>
</feature>
<dbReference type="EMBL" id="MCOG01000062">
    <property type="protein sequence ID" value="ORY60320.1"/>
    <property type="molecule type" value="Genomic_DNA"/>
</dbReference>
<accession>A0A1Y2DM38</accession>
<evidence type="ECO:0000256" key="1">
    <source>
        <dbReference type="SAM" id="MobiDB-lite"/>
    </source>
</evidence>
<dbReference type="Proteomes" id="UP000193920">
    <property type="component" value="Unassembled WGS sequence"/>
</dbReference>
<keyword evidence="6" id="KW-1185">Reference proteome</keyword>
<evidence type="ECO:0000259" key="3">
    <source>
        <dbReference type="Pfam" id="PF25116"/>
    </source>
</evidence>
<proteinExistence type="predicted"/>
<feature type="region of interest" description="Disordered" evidence="1">
    <location>
        <begin position="875"/>
        <end position="899"/>
    </location>
</feature>
<evidence type="ECO:0000313" key="6">
    <source>
        <dbReference type="Proteomes" id="UP000193920"/>
    </source>
</evidence>
<evidence type="ECO:0000259" key="4">
    <source>
        <dbReference type="Pfam" id="PF25117"/>
    </source>
</evidence>
<dbReference type="InterPro" id="IPR056826">
    <property type="entry name" value="Agd3_CE"/>
</dbReference>
<dbReference type="Pfam" id="PF25115">
    <property type="entry name" value="Agd3_CE"/>
    <property type="match status" value="1"/>
</dbReference>
<reference evidence="5 6" key="1">
    <citation type="submission" date="2016-08" db="EMBL/GenBank/DDBJ databases">
        <title>A Parts List for Fungal Cellulosomes Revealed by Comparative Genomics.</title>
        <authorList>
            <consortium name="DOE Joint Genome Institute"/>
            <person name="Haitjema C.H."/>
            <person name="Gilmore S.P."/>
            <person name="Henske J.K."/>
            <person name="Solomon K.V."/>
            <person name="De Groot R."/>
            <person name="Kuo A."/>
            <person name="Mondo S.J."/>
            <person name="Salamov A.A."/>
            <person name="Labutti K."/>
            <person name="Zhao Z."/>
            <person name="Chiniquy J."/>
            <person name="Barry K."/>
            <person name="Brewer H.M."/>
            <person name="Purvine S.O."/>
            <person name="Wright A.T."/>
            <person name="Boxma B."/>
            <person name="Van Alen T."/>
            <person name="Hackstein J.H."/>
            <person name="Baker S.E."/>
            <person name="Grigoriev I.V."/>
            <person name="O'Malley M.A."/>
        </authorList>
    </citation>
    <scope>NUCLEOTIDE SEQUENCE [LARGE SCALE GENOMIC DNA]</scope>
    <source>
        <strain evidence="5 6">G1</strain>
    </source>
</reference>
<sequence>MLIGNLQKILLLTIITLWTYTYALTCITRMKALVLYAKSPIKSVTEALDAYGIEYEEWDATSIGENKKLTPKLYDKRPLFYMIVVDGSLEVYNEKKKIWESALTENQWKELEDYEASNHVHRVVVNNYPKPQSDNKEWGVCADNDITKKIFNDARIKRSAPLTSEGLIHHNIQNTDDVTVIPILYFKPNNIIIKKTLAAAIFDIGDGREVLSFYIQFTPESTTIAILNHLWITWASRGLIPGYRRIFFTPQVENVFLNTPIVDDTTSKDAELKDALTKKYRATTKDYEGIIHFMSKLSKSKKLNEGSSLKIELAFNGQGITDATAQYGSSSSNEKRTISTANNLSEKDIFIKEVNKYWNPRHNTYTKDEIFNFFSDINHRIKFNWVSNTYSNDVLLDASEQEIVNEILNNIESAMHLGLISRNLDNSELWWSKECIGTRGSLGFTDAKVVNILKKYNINFGLGNSLRNDINHPKNSYLPWKSTTEDFHVIPRNKRLLLRWASSPKESIWLYNKFHNPSEKEGDHHITNSVKKEKRMHKKELKKWHNILESESDEAVLSLLKLKHDPFVFNQSNLKVLSKNGYTSIISLWIKSTVKKLNAYVYWPVISAKSDDLAHHYNLRAIQKECGAEISYSHNDTHIFSVQVSSSKPCKVPITVGGNIVQKEYDSSFTFEKIGTDPLTVWINAPGDNISKIINLNPPLSYFDKSIIHFNNEESFEPDSGVEGDDEMEEGEHEEIEEQKASIAVTSKNIKMAQIKLNNDETIEGISSSKNGHHRRYLHRNQKENNKNKNRKKVVDKTTDFIESRKMKILSKKELNNNNNNNNNYNLNELENNKRAQSHMNSKYSEYNRYKVYQYSNSFEKKHYSTDDIFKRINKENELQNRNNNEEKIDDGEEGEDED</sequence>
<name>A0A1Y2DM38_9FUNG</name>
<dbReference type="InterPro" id="IPR056827">
    <property type="entry name" value="CBM87_Agd3"/>
</dbReference>
<protein>
    <submittedName>
        <fullName evidence="5">Uncharacterized protein</fullName>
    </submittedName>
</protein>
<feature type="compositionally biased region" description="Basic residues" evidence="1">
    <location>
        <begin position="771"/>
        <end position="780"/>
    </location>
</feature>
<feature type="region of interest" description="Disordered" evidence="1">
    <location>
        <begin position="715"/>
        <end position="737"/>
    </location>
</feature>
<evidence type="ECO:0000313" key="5">
    <source>
        <dbReference type="EMBL" id="ORY60320.1"/>
    </source>
</evidence>
<evidence type="ECO:0000259" key="2">
    <source>
        <dbReference type="Pfam" id="PF25115"/>
    </source>
</evidence>
<feature type="region of interest" description="Disordered" evidence="1">
    <location>
        <begin position="764"/>
        <end position="795"/>
    </location>
</feature>
<feature type="domain" description="Agd3 deacetylase" evidence="2">
    <location>
        <begin position="257"/>
        <end position="631"/>
    </location>
</feature>
<feature type="compositionally biased region" description="Basic and acidic residues" evidence="1">
    <location>
        <begin position="875"/>
        <end position="887"/>
    </location>
</feature>